<dbReference type="OrthoDB" id="6638583at2"/>
<sequence>MKSENFITVSEIGRRYDYTPQAVKKWIQRGLPYNTNQRKISEKEGTEWIIKNILKQASRRWTQAKN</sequence>
<name>A0A3A5K073_9ENTR</name>
<evidence type="ECO:0000313" key="2">
    <source>
        <dbReference type="Proteomes" id="UP000276295"/>
    </source>
</evidence>
<accession>A0A3A5K073</accession>
<dbReference type="EMBL" id="QZWH01000013">
    <property type="protein sequence ID" value="RJT24035.1"/>
    <property type="molecule type" value="Genomic_DNA"/>
</dbReference>
<protein>
    <recommendedName>
        <fullName evidence="3">DNA-binding protein</fullName>
    </recommendedName>
</protein>
<keyword evidence="2" id="KW-1185">Reference proteome</keyword>
<evidence type="ECO:0000313" key="1">
    <source>
        <dbReference type="EMBL" id="RJT24035.1"/>
    </source>
</evidence>
<comment type="caution">
    <text evidence="1">The sequence shown here is derived from an EMBL/GenBank/DDBJ whole genome shotgun (WGS) entry which is preliminary data.</text>
</comment>
<reference evidence="1 2" key="1">
    <citation type="submission" date="2018-09" db="EMBL/GenBank/DDBJ databases">
        <title>Draft genome sequence of Buttiauxella izardii CCUG 35510T.</title>
        <authorList>
            <person name="Salva-Serra F."/>
            <person name="Marathe N."/>
            <person name="Moore E."/>
            <person name="Stadler-Svensson L."/>
            <person name="Engstrom-Jakobsson H."/>
        </authorList>
    </citation>
    <scope>NUCLEOTIDE SEQUENCE [LARGE SCALE GENOMIC DNA]</scope>
    <source>
        <strain evidence="1 2">CCUG 35510</strain>
    </source>
</reference>
<proteinExistence type="predicted"/>
<dbReference type="Proteomes" id="UP000276295">
    <property type="component" value="Unassembled WGS sequence"/>
</dbReference>
<organism evidence="1 2">
    <name type="scientific">Buttiauxella izardii</name>
    <dbReference type="NCBI Taxonomy" id="82991"/>
    <lineage>
        <taxon>Bacteria</taxon>
        <taxon>Pseudomonadati</taxon>
        <taxon>Pseudomonadota</taxon>
        <taxon>Gammaproteobacteria</taxon>
        <taxon>Enterobacterales</taxon>
        <taxon>Enterobacteriaceae</taxon>
        <taxon>Buttiauxella</taxon>
    </lineage>
</organism>
<evidence type="ECO:0008006" key="3">
    <source>
        <dbReference type="Google" id="ProtNLM"/>
    </source>
</evidence>
<dbReference type="RefSeq" id="WP_120064244.1">
    <property type="nucleotide sequence ID" value="NZ_QZWH01000013.1"/>
</dbReference>
<gene>
    <name evidence="1" type="ORF">D6029_07905</name>
</gene>
<dbReference type="AlphaFoldDB" id="A0A3A5K073"/>